<reference evidence="2" key="1">
    <citation type="journal article" date="2015" name="Nature">
        <title>Complex archaea that bridge the gap between prokaryotes and eukaryotes.</title>
        <authorList>
            <person name="Spang A."/>
            <person name="Saw J.H."/>
            <person name="Jorgensen S.L."/>
            <person name="Zaremba-Niedzwiedzka K."/>
            <person name="Martijn J."/>
            <person name="Lind A.E."/>
            <person name="van Eijk R."/>
            <person name="Schleper C."/>
            <person name="Guy L."/>
            <person name="Ettema T.J."/>
        </authorList>
    </citation>
    <scope>NUCLEOTIDE SEQUENCE</scope>
</reference>
<organism evidence="2">
    <name type="scientific">marine sediment metagenome</name>
    <dbReference type="NCBI Taxonomy" id="412755"/>
    <lineage>
        <taxon>unclassified sequences</taxon>
        <taxon>metagenomes</taxon>
        <taxon>ecological metagenomes</taxon>
    </lineage>
</organism>
<accession>A0A0F9F1Z9</accession>
<evidence type="ECO:0000313" key="2">
    <source>
        <dbReference type="EMBL" id="KKL80363.1"/>
    </source>
</evidence>
<sequence length="50" mass="5316">MSNKKIQGIGSADRKGESFIPLPLDEPNEGSWKGGKMVAKLNLEGKQGSS</sequence>
<proteinExistence type="predicted"/>
<name>A0A0F9F1Z9_9ZZZZ</name>
<feature type="region of interest" description="Disordered" evidence="1">
    <location>
        <begin position="1"/>
        <end position="33"/>
    </location>
</feature>
<dbReference type="EMBL" id="LAZR01022875">
    <property type="protein sequence ID" value="KKL80363.1"/>
    <property type="molecule type" value="Genomic_DNA"/>
</dbReference>
<gene>
    <name evidence="2" type="ORF">LCGC14_2005510</name>
</gene>
<dbReference type="AlphaFoldDB" id="A0A0F9F1Z9"/>
<comment type="caution">
    <text evidence="2">The sequence shown here is derived from an EMBL/GenBank/DDBJ whole genome shotgun (WGS) entry which is preliminary data.</text>
</comment>
<evidence type="ECO:0000256" key="1">
    <source>
        <dbReference type="SAM" id="MobiDB-lite"/>
    </source>
</evidence>
<protein>
    <submittedName>
        <fullName evidence="2">Uncharacterized protein</fullName>
    </submittedName>
</protein>